<dbReference type="AlphaFoldDB" id="A0A4Z2GCU7"/>
<keyword evidence="3" id="KW-1185">Reference proteome</keyword>
<feature type="region of interest" description="Disordered" evidence="1">
    <location>
        <begin position="57"/>
        <end position="92"/>
    </location>
</feature>
<name>A0A4Z2GCU7_9TELE</name>
<evidence type="ECO:0000313" key="3">
    <source>
        <dbReference type="Proteomes" id="UP000314294"/>
    </source>
</evidence>
<organism evidence="2 3">
    <name type="scientific">Liparis tanakae</name>
    <name type="common">Tanaka's snailfish</name>
    <dbReference type="NCBI Taxonomy" id="230148"/>
    <lineage>
        <taxon>Eukaryota</taxon>
        <taxon>Metazoa</taxon>
        <taxon>Chordata</taxon>
        <taxon>Craniata</taxon>
        <taxon>Vertebrata</taxon>
        <taxon>Euteleostomi</taxon>
        <taxon>Actinopterygii</taxon>
        <taxon>Neopterygii</taxon>
        <taxon>Teleostei</taxon>
        <taxon>Neoteleostei</taxon>
        <taxon>Acanthomorphata</taxon>
        <taxon>Eupercaria</taxon>
        <taxon>Perciformes</taxon>
        <taxon>Cottioidei</taxon>
        <taxon>Cottales</taxon>
        <taxon>Liparidae</taxon>
        <taxon>Liparis</taxon>
    </lineage>
</organism>
<sequence>MMCSWDEGEEPVVRAERDALIGGEAERKALIGRRLEVVGPRGAGGLQEGSHSGICSAATQPGAGLPTPPSSNRVSRIWSEDEEEEEGLPGPDARVRTWSATVAQDTPPVTAEPGDAPAISYTTSARRRSSSSLHLPGNTKTHLLDSSSFELVLDQSHRHRSFTDEALRPRDAPMVAQSLPCFSLSLETGVRVKPWVRPGFSISSGVYLRVKQGQTRSEKVREGQRRSEQAGACPRQRSLEHSLPDVVAVVVHPEDAPVDGEQRPVQAERHGAVEVLPLLFGHLEDDLRRVGDASALKRGGSATYGGHGRQEVHGRKCTTGSARQEVHDRKCTTGSARRTFTY</sequence>
<evidence type="ECO:0000313" key="2">
    <source>
        <dbReference type="EMBL" id="TNN51396.1"/>
    </source>
</evidence>
<comment type="caution">
    <text evidence="2">The sequence shown here is derived from an EMBL/GenBank/DDBJ whole genome shotgun (WGS) entry which is preliminary data.</text>
</comment>
<feature type="region of interest" description="Disordered" evidence="1">
    <location>
        <begin position="212"/>
        <end position="238"/>
    </location>
</feature>
<proteinExistence type="predicted"/>
<feature type="compositionally biased region" description="Basic and acidic residues" evidence="1">
    <location>
        <begin position="216"/>
        <end position="228"/>
    </location>
</feature>
<dbReference type="EMBL" id="SRLO01000583">
    <property type="protein sequence ID" value="TNN51396.1"/>
    <property type="molecule type" value="Genomic_DNA"/>
</dbReference>
<gene>
    <name evidence="2" type="ORF">EYF80_038369</name>
</gene>
<protein>
    <submittedName>
        <fullName evidence="2">Uncharacterized protein</fullName>
    </submittedName>
</protein>
<reference evidence="2 3" key="1">
    <citation type="submission" date="2019-03" db="EMBL/GenBank/DDBJ databases">
        <title>First draft genome of Liparis tanakae, snailfish: a comprehensive survey of snailfish specific genes.</title>
        <authorList>
            <person name="Kim W."/>
            <person name="Song I."/>
            <person name="Jeong J.-H."/>
            <person name="Kim D."/>
            <person name="Kim S."/>
            <person name="Ryu S."/>
            <person name="Song J.Y."/>
            <person name="Lee S.K."/>
        </authorList>
    </citation>
    <scope>NUCLEOTIDE SEQUENCE [LARGE SCALE GENOMIC DNA]</scope>
    <source>
        <tissue evidence="2">Muscle</tissue>
    </source>
</reference>
<feature type="region of interest" description="Disordered" evidence="1">
    <location>
        <begin position="300"/>
        <end position="322"/>
    </location>
</feature>
<evidence type="ECO:0000256" key="1">
    <source>
        <dbReference type="SAM" id="MobiDB-lite"/>
    </source>
</evidence>
<accession>A0A4Z2GCU7</accession>
<dbReference type="Proteomes" id="UP000314294">
    <property type="component" value="Unassembled WGS sequence"/>
</dbReference>